<reference evidence="10" key="1">
    <citation type="journal article" date="2019" name="Int. J. Syst. Evol. Microbiol.">
        <title>The Global Catalogue of Microorganisms (GCM) 10K type strain sequencing project: providing services to taxonomists for standard genome sequencing and annotation.</title>
        <authorList>
            <consortium name="The Broad Institute Genomics Platform"/>
            <consortium name="The Broad Institute Genome Sequencing Center for Infectious Disease"/>
            <person name="Wu L."/>
            <person name="Ma J."/>
        </authorList>
    </citation>
    <scope>NUCLEOTIDE SEQUENCE [LARGE SCALE GENOMIC DNA]</scope>
    <source>
        <strain evidence="10">JCM 18198</strain>
    </source>
</reference>
<organism evidence="9 10">
    <name type="scientific">Flavobacterium hankyongi</name>
    <dbReference type="NCBI Taxonomy" id="1176532"/>
    <lineage>
        <taxon>Bacteria</taxon>
        <taxon>Pseudomonadati</taxon>
        <taxon>Bacteroidota</taxon>
        <taxon>Flavobacteriia</taxon>
        <taxon>Flavobacteriales</taxon>
        <taxon>Flavobacteriaceae</taxon>
        <taxon>Flavobacterium</taxon>
    </lineage>
</organism>
<keyword evidence="6 7" id="KW-0961">Cell wall biogenesis/degradation</keyword>
<dbReference type="InterPro" id="IPR005490">
    <property type="entry name" value="LD_TPept_cat_dom"/>
</dbReference>
<dbReference type="InterPro" id="IPR038063">
    <property type="entry name" value="Transpep_catalytic_dom"/>
</dbReference>
<dbReference type="PROSITE" id="PS52029">
    <property type="entry name" value="LD_TPASE"/>
    <property type="match status" value="1"/>
</dbReference>
<proteinExistence type="inferred from homology"/>
<accession>A0ABP8ZSW6</accession>
<dbReference type="Pfam" id="PF20142">
    <property type="entry name" value="Scaffold"/>
    <property type="match status" value="1"/>
</dbReference>
<sequence length="514" mass="59917">MKYLSIIVFGLFLYIGCGNSNPKSTDEYINDALKNQEIQEGWGIKENRINLIEAIKNSENEGLLPEDYQYSKLLEFEKKFDSIPESREEYHQLLTASYIKYLSDLKNGKINPREIYRDWEIEKKEIQPDTILAIALQKNRIDSTLESHKPKHFTYLNLKKALALIKSMPEENFDTIVTKEKFKLGGKSETIAKIKERLRYWGDLSKDDTLANTVFNTDLKNALIKFQNRHGLESDGAIGAMTLKALNVSKETRKQQIITNLERWRWYPADLGNSFLGVNIPNYYLFLVDNKDTINKYRVVVGTPKRKSPILSSKISNIVFNPTWTVPPTIIKEDLVPDATKSRSYFSKTRIKIFNYKNQEISPSDWKPSDANKYRYVQEPGYNNSLGVVKINFPNNHLVYMHDTNHRDYFVYNYRALSSGCVRIEKPLPLVEYLLKNPRRYSSIKIDTIVKTKKTQAVKVDCEFQVHFQYFTAWYKKGQLQFRNDVYGLDPDLYLRLTNQFSSDVVSSTRVIDK</sequence>
<dbReference type="InterPro" id="IPR045380">
    <property type="entry name" value="LD_TPept_scaffold_dom"/>
</dbReference>
<dbReference type="CDD" id="cd16913">
    <property type="entry name" value="YkuD_like"/>
    <property type="match status" value="1"/>
</dbReference>
<evidence type="ECO:0000313" key="9">
    <source>
        <dbReference type="EMBL" id="GAA4765262.1"/>
    </source>
</evidence>
<evidence type="ECO:0000256" key="4">
    <source>
        <dbReference type="ARBA" id="ARBA00022960"/>
    </source>
</evidence>
<evidence type="ECO:0000256" key="5">
    <source>
        <dbReference type="ARBA" id="ARBA00022984"/>
    </source>
</evidence>
<keyword evidence="5 7" id="KW-0573">Peptidoglycan synthesis</keyword>
<dbReference type="RefSeq" id="WP_264543618.1">
    <property type="nucleotide sequence ID" value="NZ_BAABIP010000011.1"/>
</dbReference>
<keyword evidence="10" id="KW-1185">Reference proteome</keyword>
<dbReference type="Gene3D" id="2.40.440.10">
    <property type="entry name" value="L,D-transpeptidase catalytic domain-like"/>
    <property type="match status" value="1"/>
</dbReference>
<evidence type="ECO:0000259" key="8">
    <source>
        <dbReference type="PROSITE" id="PS52029"/>
    </source>
</evidence>
<dbReference type="PANTHER" id="PTHR41533:SF2">
    <property type="entry name" value="BLR7131 PROTEIN"/>
    <property type="match status" value="1"/>
</dbReference>
<dbReference type="InterPro" id="IPR036366">
    <property type="entry name" value="PGBDSf"/>
</dbReference>
<evidence type="ECO:0000256" key="6">
    <source>
        <dbReference type="ARBA" id="ARBA00023316"/>
    </source>
</evidence>
<keyword evidence="4 7" id="KW-0133">Cell shape</keyword>
<dbReference type="Pfam" id="PF03734">
    <property type="entry name" value="YkuD"/>
    <property type="match status" value="1"/>
</dbReference>
<comment type="similarity">
    <text evidence="2">Belongs to the YkuD family.</text>
</comment>
<feature type="active site" description="Nucleophile" evidence="7">
    <location>
        <position position="421"/>
    </location>
</feature>
<feature type="domain" description="L,D-TPase catalytic" evidence="8">
    <location>
        <begin position="274"/>
        <end position="447"/>
    </location>
</feature>
<comment type="pathway">
    <text evidence="1 7">Cell wall biogenesis; peptidoglycan biosynthesis.</text>
</comment>
<dbReference type="Proteomes" id="UP001500141">
    <property type="component" value="Unassembled WGS sequence"/>
</dbReference>
<evidence type="ECO:0000256" key="7">
    <source>
        <dbReference type="PROSITE-ProRule" id="PRU01373"/>
    </source>
</evidence>
<evidence type="ECO:0000313" key="10">
    <source>
        <dbReference type="Proteomes" id="UP001500141"/>
    </source>
</evidence>
<dbReference type="InterPro" id="IPR036365">
    <property type="entry name" value="PGBD-like_sf"/>
</dbReference>
<dbReference type="PANTHER" id="PTHR41533">
    <property type="entry name" value="L,D-TRANSPEPTIDASE HI_1667-RELATED"/>
    <property type="match status" value="1"/>
</dbReference>
<evidence type="ECO:0000256" key="1">
    <source>
        <dbReference type="ARBA" id="ARBA00004752"/>
    </source>
</evidence>
<dbReference type="Gene3D" id="1.10.101.10">
    <property type="entry name" value="PGBD-like superfamily/PGBD"/>
    <property type="match status" value="1"/>
</dbReference>
<evidence type="ECO:0000256" key="3">
    <source>
        <dbReference type="ARBA" id="ARBA00022679"/>
    </source>
</evidence>
<protein>
    <submittedName>
        <fullName evidence="9">L,D-transpeptidase family protein</fullName>
    </submittedName>
</protein>
<dbReference type="InterPro" id="IPR002477">
    <property type="entry name" value="Peptidoglycan-bd-like"/>
</dbReference>
<keyword evidence="3" id="KW-0808">Transferase</keyword>
<dbReference type="SUPFAM" id="SSF47090">
    <property type="entry name" value="PGBD-like"/>
    <property type="match status" value="1"/>
</dbReference>
<name>A0ABP8ZSW6_9FLAO</name>
<comment type="caution">
    <text evidence="9">The sequence shown here is derived from an EMBL/GenBank/DDBJ whole genome shotgun (WGS) entry which is preliminary data.</text>
</comment>
<dbReference type="Pfam" id="PF01471">
    <property type="entry name" value="PG_binding_1"/>
    <property type="match status" value="1"/>
</dbReference>
<dbReference type="EMBL" id="BAABIP010000011">
    <property type="protein sequence ID" value="GAA4765262.1"/>
    <property type="molecule type" value="Genomic_DNA"/>
</dbReference>
<dbReference type="InterPro" id="IPR052905">
    <property type="entry name" value="LD-transpeptidase_YkuD-like"/>
</dbReference>
<evidence type="ECO:0000256" key="2">
    <source>
        <dbReference type="ARBA" id="ARBA00005992"/>
    </source>
</evidence>
<gene>
    <name evidence="9" type="ORF">GCM10023230_13460</name>
</gene>
<feature type="active site" description="Proton donor/acceptor" evidence="7">
    <location>
        <position position="402"/>
    </location>
</feature>
<dbReference type="SUPFAM" id="SSF141523">
    <property type="entry name" value="L,D-transpeptidase catalytic domain-like"/>
    <property type="match status" value="1"/>
</dbReference>